<dbReference type="Pfam" id="PF04932">
    <property type="entry name" value="Wzy_C"/>
    <property type="match status" value="1"/>
</dbReference>
<evidence type="ECO:0000259" key="6">
    <source>
        <dbReference type="Pfam" id="PF04932"/>
    </source>
</evidence>
<dbReference type="PANTHER" id="PTHR37422:SF13">
    <property type="entry name" value="LIPOPOLYSACCHARIDE BIOSYNTHESIS PROTEIN PA4999-RELATED"/>
    <property type="match status" value="1"/>
</dbReference>
<evidence type="ECO:0000256" key="3">
    <source>
        <dbReference type="ARBA" id="ARBA00022989"/>
    </source>
</evidence>
<comment type="subcellular location">
    <subcellularLocation>
        <location evidence="1">Membrane</location>
        <topology evidence="1">Multi-pass membrane protein</topology>
    </subcellularLocation>
</comment>
<feature type="transmembrane region" description="Helical" evidence="5">
    <location>
        <begin position="9"/>
        <end position="31"/>
    </location>
</feature>
<gene>
    <name evidence="8" type="ORF">DF3PB_120019</name>
</gene>
<feature type="transmembrane region" description="Helical" evidence="5">
    <location>
        <begin position="128"/>
        <end position="149"/>
    </location>
</feature>
<dbReference type="NCBIfam" id="TIGR03097">
    <property type="entry name" value="PEP_O_lig_1"/>
    <property type="match status" value="1"/>
</dbReference>
<dbReference type="InterPro" id="IPR017528">
    <property type="entry name" value="CHP03097O-antigen_lig-rel"/>
</dbReference>
<evidence type="ECO:0000256" key="2">
    <source>
        <dbReference type="ARBA" id="ARBA00022692"/>
    </source>
</evidence>
<dbReference type="PANTHER" id="PTHR37422">
    <property type="entry name" value="TEICHURONIC ACID BIOSYNTHESIS PROTEIN TUAE"/>
    <property type="match status" value="1"/>
</dbReference>
<keyword evidence="4 5" id="KW-0472">Membrane</keyword>
<keyword evidence="3 5" id="KW-1133">Transmembrane helix</keyword>
<evidence type="ECO:0000259" key="7">
    <source>
        <dbReference type="Pfam" id="PF19358"/>
    </source>
</evidence>
<feature type="transmembrane region" description="Helical" evidence="5">
    <location>
        <begin position="169"/>
        <end position="185"/>
    </location>
</feature>
<dbReference type="InterPro" id="IPR051533">
    <property type="entry name" value="WaaL-like"/>
</dbReference>
<protein>
    <recommendedName>
        <fullName evidence="9">O-glycosylation ligase, exosortase A system-associated</fullName>
    </recommendedName>
</protein>
<name>A0A380T8D5_9ZZZZ</name>
<feature type="transmembrane region" description="Helical" evidence="5">
    <location>
        <begin position="236"/>
        <end position="253"/>
    </location>
</feature>
<dbReference type="GO" id="GO:0016020">
    <property type="term" value="C:membrane"/>
    <property type="evidence" value="ECO:0007669"/>
    <property type="project" value="UniProtKB-SubCell"/>
</dbReference>
<reference evidence="8" key="1">
    <citation type="submission" date="2018-07" db="EMBL/GenBank/DDBJ databases">
        <authorList>
            <person name="Quirk P.G."/>
            <person name="Krulwich T.A."/>
        </authorList>
    </citation>
    <scope>NUCLEOTIDE SEQUENCE</scope>
</reference>
<feature type="transmembrane region" description="Helical" evidence="5">
    <location>
        <begin position="334"/>
        <end position="352"/>
    </location>
</feature>
<keyword evidence="2 5" id="KW-0812">Transmembrane</keyword>
<feature type="domain" description="DUF5935" evidence="7">
    <location>
        <begin position="1"/>
        <end position="186"/>
    </location>
</feature>
<dbReference type="Pfam" id="PF19358">
    <property type="entry name" value="DUF5935"/>
    <property type="match status" value="1"/>
</dbReference>
<dbReference type="AlphaFoldDB" id="A0A380T8D5"/>
<evidence type="ECO:0000256" key="4">
    <source>
        <dbReference type="ARBA" id="ARBA00023136"/>
    </source>
</evidence>
<feature type="transmembrane region" description="Helical" evidence="5">
    <location>
        <begin position="197"/>
        <end position="230"/>
    </location>
</feature>
<evidence type="ECO:0000313" key="8">
    <source>
        <dbReference type="EMBL" id="SUS04166.1"/>
    </source>
</evidence>
<evidence type="ECO:0000256" key="1">
    <source>
        <dbReference type="ARBA" id="ARBA00004141"/>
    </source>
</evidence>
<feature type="transmembrane region" description="Helical" evidence="5">
    <location>
        <begin position="43"/>
        <end position="63"/>
    </location>
</feature>
<sequence>MRALLFPPLFFFLLALILVSPYAGVLIWGWVAMMNPHQLAGGWISTFPVNSAAVALFVVALFLHREPFIPPANALTILIFVFMIWCMVTTANALSPAISANRADLSFKNMIFCVAVAAATRNRVRCQAMVWVFVLSYGFFSVKGGGFTLSTGGAGEVVGPAKSSIADRNTLAVVMLMTIPLANYLRLTSANRLVRAGLVLLMLLSAVAILGTFSRGGLIGLSFLGAYFWWSSPHKRLATIGILAIAWITWTVMPPRWFDRMSTIETAADTDGSFQGRLDAWHCAFNAASARLTGVGFSGTEDGSVFKTFMPNATVVQEGLAAHSIFFQVLGDHGFIGLALFCAILIAAWRTAGRLSKVAGAENEWIRQFGKAARVALVAYCVASAALSFAYDSSIYCLLGLLSAMTRLASKETETATRPEHGRSVLARRTISAQVRRRPSATIGIARTSRFLPPPSGKG</sequence>
<organism evidence="8">
    <name type="scientific">metagenome</name>
    <dbReference type="NCBI Taxonomy" id="256318"/>
    <lineage>
        <taxon>unclassified sequences</taxon>
        <taxon>metagenomes</taxon>
    </lineage>
</organism>
<dbReference type="InterPro" id="IPR045979">
    <property type="entry name" value="DUF5935"/>
</dbReference>
<dbReference type="EMBL" id="UIDG01000024">
    <property type="protein sequence ID" value="SUS04166.1"/>
    <property type="molecule type" value="Genomic_DNA"/>
</dbReference>
<evidence type="ECO:0008006" key="9">
    <source>
        <dbReference type="Google" id="ProtNLM"/>
    </source>
</evidence>
<feature type="transmembrane region" description="Helical" evidence="5">
    <location>
        <begin position="372"/>
        <end position="402"/>
    </location>
</feature>
<dbReference type="InterPro" id="IPR007016">
    <property type="entry name" value="O-antigen_ligase-rel_domated"/>
</dbReference>
<proteinExistence type="predicted"/>
<accession>A0A380T8D5</accession>
<evidence type="ECO:0000256" key="5">
    <source>
        <dbReference type="SAM" id="Phobius"/>
    </source>
</evidence>
<feature type="domain" description="O-antigen ligase-related" evidence="6">
    <location>
        <begin position="200"/>
        <end position="342"/>
    </location>
</feature>
<feature type="transmembrane region" description="Helical" evidence="5">
    <location>
        <begin position="75"/>
        <end position="99"/>
    </location>
</feature>